<dbReference type="Gene3D" id="3.10.290.10">
    <property type="entry name" value="RNA-binding S4 domain"/>
    <property type="match status" value="1"/>
</dbReference>
<keyword evidence="1" id="KW-0694">RNA-binding</keyword>
<dbReference type="Proteomes" id="UP000217507">
    <property type="component" value="Chromosome"/>
</dbReference>
<evidence type="ECO:0000313" key="4">
    <source>
        <dbReference type="Proteomes" id="UP000217507"/>
    </source>
</evidence>
<dbReference type="EMBL" id="AP018216">
    <property type="protein sequence ID" value="BAY68880.1"/>
    <property type="molecule type" value="Genomic_DNA"/>
</dbReference>
<gene>
    <name evidence="3" type="ORF">NIES23_16700</name>
</gene>
<dbReference type="PROSITE" id="PS50889">
    <property type="entry name" value="S4"/>
    <property type="match status" value="1"/>
</dbReference>
<sequence>MGVRTCPCFLAQYKLILISMIKLDQFLKLVGIAPTGGQAKLMIMDGDVKVNGAVETRRGRKLVSSDRVTVAGQVFEVGDVISSSAND</sequence>
<accession>A0A1Z4KIS6</accession>
<feature type="domain" description="RNA-binding S4" evidence="2">
    <location>
        <begin position="21"/>
        <end position="82"/>
    </location>
</feature>
<reference evidence="3 4" key="1">
    <citation type="submission" date="2017-06" db="EMBL/GenBank/DDBJ databases">
        <title>Genome sequencing of cyanobaciteial culture collection at National Institute for Environmental Studies (NIES).</title>
        <authorList>
            <person name="Hirose Y."/>
            <person name="Shimura Y."/>
            <person name="Fujisawa T."/>
            <person name="Nakamura Y."/>
            <person name="Kawachi M."/>
        </authorList>
    </citation>
    <scope>NUCLEOTIDE SEQUENCE [LARGE SCALE GENOMIC DNA]</scope>
    <source>
        <strain evidence="3 4">NIES-23</strain>
    </source>
</reference>
<evidence type="ECO:0000313" key="3">
    <source>
        <dbReference type="EMBL" id="BAY68880.1"/>
    </source>
</evidence>
<dbReference type="InterPro" id="IPR036986">
    <property type="entry name" value="S4_RNA-bd_sf"/>
</dbReference>
<dbReference type="SUPFAM" id="SSF55174">
    <property type="entry name" value="Alpha-L RNA-binding motif"/>
    <property type="match status" value="1"/>
</dbReference>
<dbReference type="CDD" id="cd00165">
    <property type="entry name" value="S4"/>
    <property type="match status" value="1"/>
</dbReference>
<organism evidence="3 4">
    <name type="scientific">Trichormus variabilis NIES-23</name>
    <dbReference type="NCBI Taxonomy" id="1973479"/>
    <lineage>
        <taxon>Bacteria</taxon>
        <taxon>Bacillati</taxon>
        <taxon>Cyanobacteriota</taxon>
        <taxon>Cyanophyceae</taxon>
        <taxon>Nostocales</taxon>
        <taxon>Nostocaceae</taxon>
        <taxon>Trichormus</taxon>
    </lineage>
</organism>
<dbReference type="GO" id="GO:0003723">
    <property type="term" value="F:RNA binding"/>
    <property type="evidence" value="ECO:0007669"/>
    <property type="project" value="UniProtKB-KW"/>
</dbReference>
<dbReference type="Pfam" id="PF13275">
    <property type="entry name" value="S4_2"/>
    <property type="match status" value="1"/>
</dbReference>
<dbReference type="SMART" id="SM00363">
    <property type="entry name" value="S4"/>
    <property type="match status" value="1"/>
</dbReference>
<evidence type="ECO:0000259" key="2">
    <source>
        <dbReference type="SMART" id="SM00363"/>
    </source>
</evidence>
<evidence type="ECO:0000256" key="1">
    <source>
        <dbReference type="PROSITE-ProRule" id="PRU00182"/>
    </source>
</evidence>
<protein>
    <recommendedName>
        <fullName evidence="2">RNA-binding S4 domain-containing protein</fullName>
    </recommendedName>
</protein>
<dbReference type="AlphaFoldDB" id="A0A1Z4KIS6"/>
<dbReference type="InterPro" id="IPR002942">
    <property type="entry name" value="S4_RNA-bd"/>
</dbReference>
<proteinExistence type="predicted"/>
<name>A0A1Z4KIS6_ANAVA</name>